<dbReference type="InterPro" id="IPR027304">
    <property type="entry name" value="Trigger_fact/SurA_dom_sf"/>
</dbReference>
<evidence type="ECO:0008006" key="4">
    <source>
        <dbReference type="Google" id="ProtNLM"/>
    </source>
</evidence>
<keyword evidence="1" id="KW-0812">Transmembrane</keyword>
<dbReference type="SUPFAM" id="SSF109998">
    <property type="entry name" value="Triger factor/SurA peptide-binding domain-like"/>
    <property type="match status" value="1"/>
</dbReference>
<sequence length="213" mass="24261">MATEKTENPPEKKLNIKKLLVAKKKVLVSIFIIAVILVATFFLKSWFVVALVNNQPIGRFTLDRELEKQGGKQVLENKISEILIFNEASKQKVTATQAEIDTKLKQIEDQVSAQGQKLDDLLAQQGQTRAQLQDQIKIQLLVEKMVGKNIQITDKEISDYFNTNSSTYPKGTKLEEKQASIKTTLYQQKLSAAFQPWLDNIRKSASIRYFVQF</sequence>
<gene>
    <name evidence="2" type="ORF">COT44_02400</name>
</gene>
<dbReference type="Gene3D" id="1.10.4030.10">
    <property type="entry name" value="Porin chaperone SurA, peptide-binding domain"/>
    <property type="match status" value="1"/>
</dbReference>
<keyword evidence="1" id="KW-1133">Transmembrane helix</keyword>
<dbReference type="PANTHER" id="PTHR47245:SF2">
    <property type="entry name" value="PEPTIDYL-PROLYL CIS-TRANS ISOMERASE HP_0175-RELATED"/>
    <property type="match status" value="1"/>
</dbReference>
<feature type="transmembrane region" description="Helical" evidence="1">
    <location>
        <begin position="26"/>
        <end position="47"/>
    </location>
</feature>
<dbReference type="AlphaFoldDB" id="A0A2M6XD64"/>
<dbReference type="PANTHER" id="PTHR47245">
    <property type="entry name" value="PEPTIDYLPROLYL ISOMERASE"/>
    <property type="match status" value="1"/>
</dbReference>
<keyword evidence="1" id="KW-0472">Membrane</keyword>
<evidence type="ECO:0000256" key="1">
    <source>
        <dbReference type="SAM" id="Phobius"/>
    </source>
</evidence>
<dbReference type="Pfam" id="PF13624">
    <property type="entry name" value="SurA_N_3"/>
    <property type="match status" value="1"/>
</dbReference>
<protein>
    <recommendedName>
        <fullName evidence="4">PpiC domain-containing protein</fullName>
    </recommendedName>
</protein>
<dbReference type="EMBL" id="PEYO01000013">
    <property type="protein sequence ID" value="PIU03621.1"/>
    <property type="molecule type" value="Genomic_DNA"/>
</dbReference>
<comment type="caution">
    <text evidence="2">The sequence shown here is derived from an EMBL/GenBank/DDBJ whole genome shotgun (WGS) entry which is preliminary data.</text>
</comment>
<reference evidence="3" key="1">
    <citation type="submission" date="2017-09" db="EMBL/GenBank/DDBJ databases">
        <title>Depth-based differentiation of microbial function through sediment-hosted aquifers and enrichment of novel symbionts in the deep terrestrial subsurface.</title>
        <authorList>
            <person name="Probst A.J."/>
            <person name="Ladd B."/>
            <person name="Jarett J.K."/>
            <person name="Geller-Mcgrath D.E."/>
            <person name="Sieber C.M.K."/>
            <person name="Emerson J.B."/>
            <person name="Anantharaman K."/>
            <person name="Thomas B.C."/>
            <person name="Malmstrom R."/>
            <person name="Stieglmeier M."/>
            <person name="Klingl A."/>
            <person name="Woyke T."/>
            <person name="Ryan C.M."/>
            <person name="Banfield J.F."/>
        </authorList>
    </citation>
    <scope>NUCLEOTIDE SEQUENCE [LARGE SCALE GENOMIC DNA]</scope>
</reference>
<dbReference type="InterPro" id="IPR050245">
    <property type="entry name" value="PrsA_foldase"/>
</dbReference>
<evidence type="ECO:0000313" key="2">
    <source>
        <dbReference type="EMBL" id="PIU03621.1"/>
    </source>
</evidence>
<evidence type="ECO:0000313" key="3">
    <source>
        <dbReference type="Proteomes" id="UP000228996"/>
    </source>
</evidence>
<accession>A0A2M6XD64</accession>
<name>A0A2M6XD64_9BACT</name>
<proteinExistence type="predicted"/>
<dbReference type="Proteomes" id="UP000228996">
    <property type="component" value="Unassembled WGS sequence"/>
</dbReference>
<organism evidence="2 3">
    <name type="scientific">Candidatus Shapirobacteria bacterium CG08_land_8_20_14_0_20_39_18</name>
    <dbReference type="NCBI Taxonomy" id="1974883"/>
    <lineage>
        <taxon>Bacteria</taxon>
        <taxon>Candidatus Shapironibacteriota</taxon>
    </lineage>
</organism>